<dbReference type="AlphaFoldDB" id="A0A5C5WDN3"/>
<gene>
    <name evidence="2" type="ORF">Pla111_00030</name>
</gene>
<dbReference type="Proteomes" id="UP000318995">
    <property type="component" value="Unassembled WGS sequence"/>
</dbReference>
<protein>
    <submittedName>
        <fullName evidence="2">Uncharacterized protein</fullName>
    </submittedName>
</protein>
<keyword evidence="1" id="KW-1133">Transmembrane helix</keyword>
<feature type="transmembrane region" description="Helical" evidence="1">
    <location>
        <begin position="33"/>
        <end position="61"/>
    </location>
</feature>
<dbReference type="EMBL" id="SJPH01000001">
    <property type="protein sequence ID" value="TWT48243.1"/>
    <property type="molecule type" value="Genomic_DNA"/>
</dbReference>
<keyword evidence="1" id="KW-0812">Transmembrane</keyword>
<dbReference type="OrthoDB" id="290340at2"/>
<proteinExistence type="predicted"/>
<comment type="caution">
    <text evidence="2">The sequence shown here is derived from an EMBL/GenBank/DDBJ whole genome shotgun (WGS) entry which is preliminary data.</text>
</comment>
<sequence length="62" mass="6751">MLSAINRLWFAPLLIVGVSVVYAGTRHEDLRSILRHTTTCAVTLVLIMGAVAAVLEVLAYLQ</sequence>
<evidence type="ECO:0000313" key="2">
    <source>
        <dbReference type="EMBL" id="TWT48243.1"/>
    </source>
</evidence>
<reference evidence="2 3" key="1">
    <citation type="submission" date="2019-02" db="EMBL/GenBank/DDBJ databases">
        <title>Deep-cultivation of Planctomycetes and their phenomic and genomic characterization uncovers novel biology.</title>
        <authorList>
            <person name="Wiegand S."/>
            <person name="Jogler M."/>
            <person name="Boedeker C."/>
            <person name="Pinto D."/>
            <person name="Vollmers J."/>
            <person name="Rivas-Marin E."/>
            <person name="Kohn T."/>
            <person name="Peeters S.H."/>
            <person name="Heuer A."/>
            <person name="Rast P."/>
            <person name="Oberbeckmann S."/>
            <person name="Bunk B."/>
            <person name="Jeske O."/>
            <person name="Meyerdierks A."/>
            <person name="Storesund J.E."/>
            <person name="Kallscheuer N."/>
            <person name="Luecker S."/>
            <person name="Lage O.M."/>
            <person name="Pohl T."/>
            <person name="Merkel B.J."/>
            <person name="Hornburger P."/>
            <person name="Mueller R.-W."/>
            <person name="Bruemmer F."/>
            <person name="Labrenz M."/>
            <person name="Spormann A.M."/>
            <person name="Op Den Camp H."/>
            <person name="Overmann J."/>
            <person name="Amann R."/>
            <person name="Jetten M.S.M."/>
            <person name="Mascher T."/>
            <person name="Medema M.H."/>
            <person name="Devos D.P."/>
            <person name="Kaster A.-K."/>
            <person name="Ovreas L."/>
            <person name="Rohde M."/>
            <person name="Galperin M.Y."/>
            <person name="Jogler C."/>
        </authorList>
    </citation>
    <scope>NUCLEOTIDE SEQUENCE [LARGE SCALE GENOMIC DNA]</scope>
    <source>
        <strain evidence="2 3">Pla111</strain>
    </source>
</reference>
<organism evidence="2 3">
    <name type="scientific">Botrimarina hoheduenensis</name>
    <dbReference type="NCBI Taxonomy" id="2528000"/>
    <lineage>
        <taxon>Bacteria</taxon>
        <taxon>Pseudomonadati</taxon>
        <taxon>Planctomycetota</taxon>
        <taxon>Planctomycetia</taxon>
        <taxon>Pirellulales</taxon>
        <taxon>Lacipirellulaceae</taxon>
        <taxon>Botrimarina</taxon>
    </lineage>
</organism>
<name>A0A5C5WDN3_9BACT</name>
<keyword evidence="1" id="KW-0472">Membrane</keyword>
<keyword evidence="3" id="KW-1185">Reference proteome</keyword>
<dbReference type="RefSeq" id="WP_146570185.1">
    <property type="nucleotide sequence ID" value="NZ_SJPH01000001.1"/>
</dbReference>
<evidence type="ECO:0000256" key="1">
    <source>
        <dbReference type="SAM" id="Phobius"/>
    </source>
</evidence>
<accession>A0A5C5WDN3</accession>
<evidence type="ECO:0000313" key="3">
    <source>
        <dbReference type="Proteomes" id="UP000318995"/>
    </source>
</evidence>